<feature type="transmembrane region" description="Helical" evidence="10">
    <location>
        <begin position="238"/>
        <end position="258"/>
    </location>
</feature>
<keyword evidence="8 10" id="KW-1133">Transmembrane helix</keyword>
<keyword evidence="6 11" id="KW-0500">Molybdenum</keyword>
<keyword evidence="9 10" id="KW-0472">Membrane</keyword>
<dbReference type="RefSeq" id="WP_012233768.1">
    <property type="nucleotide sequence ID" value="NC_010162.1"/>
</dbReference>
<evidence type="ECO:0000256" key="7">
    <source>
        <dbReference type="ARBA" id="ARBA00022692"/>
    </source>
</evidence>
<evidence type="ECO:0000256" key="11">
    <source>
        <dbReference type="RuleBase" id="RU365097"/>
    </source>
</evidence>
<feature type="transmembrane region" description="Helical" evidence="10">
    <location>
        <begin position="176"/>
        <end position="198"/>
    </location>
</feature>
<dbReference type="CDD" id="cd06261">
    <property type="entry name" value="TM_PBP2"/>
    <property type="match status" value="1"/>
</dbReference>
<proteinExistence type="inferred from homology"/>
<dbReference type="Proteomes" id="UP000002139">
    <property type="component" value="Chromosome"/>
</dbReference>
<name>A9F0P8_SORC5</name>
<feature type="transmembrane region" description="Helical" evidence="10">
    <location>
        <begin position="90"/>
        <end position="112"/>
    </location>
</feature>
<dbReference type="BioCyc" id="SCEL448385:SCE_RS05925-MONOMER"/>
<reference evidence="13 14" key="1">
    <citation type="journal article" date="2007" name="Nat. Biotechnol.">
        <title>Complete genome sequence of the myxobacterium Sorangium cellulosum.</title>
        <authorList>
            <person name="Schneiker S."/>
            <person name="Perlova O."/>
            <person name="Kaiser O."/>
            <person name="Gerth K."/>
            <person name="Alici A."/>
            <person name="Altmeyer M.O."/>
            <person name="Bartels D."/>
            <person name="Bekel T."/>
            <person name="Beyer S."/>
            <person name="Bode E."/>
            <person name="Bode H.B."/>
            <person name="Bolten C.J."/>
            <person name="Choudhuri J.V."/>
            <person name="Doss S."/>
            <person name="Elnakady Y.A."/>
            <person name="Frank B."/>
            <person name="Gaigalat L."/>
            <person name="Goesmann A."/>
            <person name="Groeger C."/>
            <person name="Gross F."/>
            <person name="Jelsbak L."/>
            <person name="Jelsbak L."/>
            <person name="Kalinowski J."/>
            <person name="Kegler C."/>
            <person name="Knauber T."/>
            <person name="Konietzny S."/>
            <person name="Kopp M."/>
            <person name="Krause L."/>
            <person name="Krug D."/>
            <person name="Linke B."/>
            <person name="Mahmud T."/>
            <person name="Martinez-Arias R."/>
            <person name="McHardy A.C."/>
            <person name="Merai M."/>
            <person name="Meyer F."/>
            <person name="Mormann S."/>
            <person name="Munoz-Dorado J."/>
            <person name="Perez J."/>
            <person name="Pradella S."/>
            <person name="Rachid S."/>
            <person name="Raddatz G."/>
            <person name="Rosenau F."/>
            <person name="Rueckert C."/>
            <person name="Sasse F."/>
            <person name="Scharfe M."/>
            <person name="Schuster S.C."/>
            <person name="Suen G."/>
            <person name="Treuner-Lange A."/>
            <person name="Velicer G.J."/>
            <person name="Vorholter F.-J."/>
            <person name="Weissman K.J."/>
            <person name="Welch R.D."/>
            <person name="Wenzel S.C."/>
            <person name="Whitworth D.E."/>
            <person name="Wilhelm S."/>
            <person name="Wittmann C."/>
            <person name="Bloecker H."/>
            <person name="Puehler A."/>
            <person name="Mueller R."/>
        </authorList>
    </citation>
    <scope>NUCLEOTIDE SEQUENCE [LARGE SCALE GENOMIC DNA]</scope>
    <source>
        <strain evidence="14">So ce56</strain>
    </source>
</reference>
<dbReference type="Pfam" id="PF00528">
    <property type="entry name" value="BPD_transp_1"/>
    <property type="match status" value="1"/>
</dbReference>
<protein>
    <recommendedName>
        <fullName evidence="11">Molybdenum transport system permease</fullName>
    </recommendedName>
</protein>
<dbReference type="NCBIfam" id="TIGR01581">
    <property type="entry name" value="Mo_ABC_porter"/>
    <property type="match status" value="1"/>
</dbReference>
<dbReference type="AlphaFoldDB" id="A9F0P8"/>
<dbReference type="KEGG" id="scl:sce1134"/>
<accession>A9F0P8</accession>
<feature type="domain" description="ABC transmembrane type-1" evidence="12">
    <location>
        <begin position="52"/>
        <end position="254"/>
    </location>
</feature>
<evidence type="ECO:0000256" key="3">
    <source>
        <dbReference type="ARBA" id="ARBA00007069"/>
    </source>
</evidence>
<dbReference type="OrthoDB" id="9795403at2"/>
<evidence type="ECO:0000256" key="5">
    <source>
        <dbReference type="ARBA" id="ARBA00022475"/>
    </source>
</evidence>
<keyword evidence="7 10" id="KW-0812">Transmembrane</keyword>
<dbReference type="EMBL" id="AM746676">
    <property type="protein sequence ID" value="CAN91291.1"/>
    <property type="molecule type" value="Genomic_DNA"/>
</dbReference>
<organism evidence="13 14">
    <name type="scientific">Sorangium cellulosum (strain So ce56)</name>
    <name type="common">Polyangium cellulosum (strain So ce56)</name>
    <dbReference type="NCBI Taxonomy" id="448385"/>
    <lineage>
        <taxon>Bacteria</taxon>
        <taxon>Pseudomonadati</taxon>
        <taxon>Myxococcota</taxon>
        <taxon>Polyangia</taxon>
        <taxon>Polyangiales</taxon>
        <taxon>Polyangiaceae</taxon>
        <taxon>Sorangium</taxon>
    </lineage>
</organism>
<evidence type="ECO:0000256" key="9">
    <source>
        <dbReference type="ARBA" id="ARBA00023136"/>
    </source>
</evidence>
<feature type="transmembrane region" description="Helical" evidence="10">
    <location>
        <begin position="54"/>
        <end position="78"/>
    </location>
</feature>
<keyword evidence="5 11" id="KW-1003">Cell membrane</keyword>
<dbReference type="NCBIfam" id="TIGR02141">
    <property type="entry name" value="modB_ABC"/>
    <property type="match status" value="1"/>
</dbReference>
<evidence type="ECO:0000256" key="2">
    <source>
        <dbReference type="ARBA" id="ARBA00004651"/>
    </source>
</evidence>
<feature type="transmembrane region" description="Helical" evidence="10">
    <location>
        <begin position="132"/>
        <end position="155"/>
    </location>
</feature>
<evidence type="ECO:0000313" key="13">
    <source>
        <dbReference type="EMBL" id="CAN91291.1"/>
    </source>
</evidence>
<dbReference type="PANTHER" id="PTHR30183">
    <property type="entry name" value="MOLYBDENUM TRANSPORT SYSTEM PERMEASE PROTEIN MODB"/>
    <property type="match status" value="1"/>
</dbReference>
<evidence type="ECO:0000256" key="6">
    <source>
        <dbReference type="ARBA" id="ARBA00022505"/>
    </source>
</evidence>
<dbReference type="HOGENOM" id="CLU_016047_14_1_7"/>
<comment type="similarity">
    <text evidence="3 11">Belongs to the binding-protein-dependent transport system permease family. CysTW subfamily.</text>
</comment>
<feature type="transmembrane region" description="Helical" evidence="10">
    <location>
        <begin position="12"/>
        <end position="34"/>
    </location>
</feature>
<dbReference type="Gene3D" id="1.10.3720.10">
    <property type="entry name" value="MetI-like"/>
    <property type="match status" value="1"/>
</dbReference>
<dbReference type="InterPro" id="IPR000515">
    <property type="entry name" value="MetI-like"/>
</dbReference>
<comment type="function">
    <text evidence="1 11">Part of the binding-protein-dependent transport system for molybdenum; probably responsible for the translocation of the substrate across the membrane.</text>
</comment>
<dbReference type="PANTHER" id="PTHR30183:SF3">
    <property type="entry name" value="MOLYBDENUM TRANSPORT SYSTEM PERMEASE PROTEIN MODB"/>
    <property type="match status" value="1"/>
</dbReference>
<dbReference type="GO" id="GO:0015098">
    <property type="term" value="F:molybdate ion transmembrane transporter activity"/>
    <property type="evidence" value="ECO:0007669"/>
    <property type="project" value="UniProtKB-UniRule"/>
</dbReference>
<evidence type="ECO:0000256" key="8">
    <source>
        <dbReference type="ARBA" id="ARBA00022989"/>
    </source>
</evidence>
<evidence type="ECO:0000256" key="10">
    <source>
        <dbReference type="RuleBase" id="RU363032"/>
    </source>
</evidence>
<keyword evidence="14" id="KW-1185">Reference proteome</keyword>
<evidence type="ECO:0000256" key="4">
    <source>
        <dbReference type="ARBA" id="ARBA00022448"/>
    </source>
</evidence>
<evidence type="ECO:0000313" key="14">
    <source>
        <dbReference type="Proteomes" id="UP000002139"/>
    </source>
</evidence>
<dbReference type="GO" id="GO:0005886">
    <property type="term" value="C:plasma membrane"/>
    <property type="evidence" value="ECO:0007669"/>
    <property type="project" value="UniProtKB-SubCell"/>
</dbReference>
<comment type="subcellular location">
    <subcellularLocation>
        <location evidence="2 10">Cell membrane</location>
        <topology evidence="2 10">Multi-pass membrane protein</topology>
    </subcellularLocation>
</comment>
<dbReference type="InterPro" id="IPR006469">
    <property type="entry name" value="NifC_ABC_porter"/>
</dbReference>
<dbReference type="SUPFAM" id="SSF161098">
    <property type="entry name" value="MetI-like"/>
    <property type="match status" value="1"/>
</dbReference>
<dbReference type="STRING" id="448385.sce1134"/>
<dbReference type="eggNOG" id="COG0555">
    <property type="taxonomic scope" value="Bacteria"/>
</dbReference>
<keyword evidence="4 10" id="KW-0813">Transport</keyword>
<evidence type="ECO:0000259" key="12">
    <source>
        <dbReference type="PROSITE" id="PS50928"/>
    </source>
</evidence>
<evidence type="ECO:0000256" key="1">
    <source>
        <dbReference type="ARBA" id="ARBA00002949"/>
    </source>
</evidence>
<dbReference type="InterPro" id="IPR011867">
    <property type="entry name" value="ModB_ABC"/>
</dbReference>
<dbReference type="PROSITE" id="PS50928">
    <property type="entry name" value="ABC_TM1"/>
    <property type="match status" value="1"/>
</dbReference>
<dbReference type="InterPro" id="IPR035906">
    <property type="entry name" value="MetI-like_sf"/>
</dbReference>
<gene>
    <name evidence="13" type="primary">modB</name>
    <name evidence="13" type="ordered locus">sce1134</name>
</gene>
<sequence>MSGRLRAERVALAAVGAVLVAFLAVPILALFATATAGDVAQGLRHPLVWPALRLSLLTTSASLAVVVVLGTPLAWTLARSRGRLSRAVEAVVQLPIVVPPAVAGVALLLAFGRRGLLSGWLYPAGWSVSFTTTAVVVAEVFVSAPFFVQAATSAFRRVDARLLVVARTFGASPLRVFFRVALPLSAPGLAAGAAMSWARSLGEFGATLMFAGNLEGRTQTLPLAIYTALESELRAAQALSMVLVVVAFTLLLFVRAVLRRSTEAERPEAAP</sequence>